<keyword evidence="10" id="KW-1185">Reference proteome</keyword>
<keyword evidence="3" id="KW-1003">Cell membrane</keyword>
<feature type="transmembrane region" description="Helical" evidence="7">
    <location>
        <begin position="33"/>
        <end position="54"/>
    </location>
</feature>
<evidence type="ECO:0000256" key="7">
    <source>
        <dbReference type="SAM" id="Phobius"/>
    </source>
</evidence>
<dbReference type="InterPro" id="IPR005115">
    <property type="entry name" value="Gly_transporter"/>
</dbReference>
<evidence type="ECO:0000256" key="4">
    <source>
        <dbReference type="ARBA" id="ARBA00022692"/>
    </source>
</evidence>
<dbReference type="OrthoDB" id="9791874at2"/>
<comment type="subcellular location">
    <subcellularLocation>
        <location evidence="1">Cell membrane</location>
        <topology evidence="1">Multi-pass membrane protein</topology>
    </subcellularLocation>
</comment>
<feature type="domain" description="Glycine transporter" evidence="8">
    <location>
        <begin position="94"/>
        <end position="167"/>
    </location>
</feature>
<dbReference type="Pfam" id="PF03458">
    <property type="entry name" value="Gly_transporter"/>
    <property type="match status" value="2"/>
</dbReference>
<dbReference type="RefSeq" id="WP_108436307.1">
    <property type="nucleotide sequence ID" value="NZ_CP028918.1"/>
</dbReference>
<keyword evidence="5 7" id="KW-1133">Transmembrane helix</keyword>
<evidence type="ECO:0000256" key="2">
    <source>
        <dbReference type="ARBA" id="ARBA00008193"/>
    </source>
</evidence>
<protein>
    <submittedName>
        <fullName evidence="9">Trimeric intracellular cation channel family protein</fullName>
    </submittedName>
</protein>
<proteinExistence type="inferred from homology"/>
<comment type="similarity">
    <text evidence="2">Belongs to the UPF0126 family.</text>
</comment>
<gene>
    <name evidence="9" type="ORF">HYN69_14160</name>
</gene>
<feature type="transmembrane region" description="Helical" evidence="7">
    <location>
        <begin position="6"/>
        <end position="26"/>
    </location>
</feature>
<keyword evidence="6 7" id="KW-0472">Membrane</keyword>
<reference evidence="9 10" key="1">
    <citation type="submission" date="2018-04" db="EMBL/GenBank/DDBJ databases">
        <title>Genome sequencing of Gemmobacter.</title>
        <authorList>
            <person name="Yi H."/>
            <person name="Baek M.-G."/>
        </authorList>
    </citation>
    <scope>NUCLEOTIDE SEQUENCE [LARGE SCALE GENOMIC DNA]</scope>
    <source>
        <strain evidence="9 10">HYN0069</strain>
    </source>
</reference>
<evidence type="ECO:0000256" key="3">
    <source>
        <dbReference type="ARBA" id="ARBA00022475"/>
    </source>
</evidence>
<accession>A0A2S0UNX4</accession>
<feature type="transmembrane region" description="Helical" evidence="7">
    <location>
        <begin position="94"/>
        <end position="114"/>
    </location>
</feature>
<evidence type="ECO:0000259" key="8">
    <source>
        <dbReference type="Pfam" id="PF03458"/>
    </source>
</evidence>
<evidence type="ECO:0000256" key="5">
    <source>
        <dbReference type="ARBA" id="ARBA00022989"/>
    </source>
</evidence>
<dbReference type="GO" id="GO:0005886">
    <property type="term" value="C:plasma membrane"/>
    <property type="evidence" value="ECO:0007669"/>
    <property type="project" value="UniProtKB-SubCell"/>
</dbReference>
<feature type="transmembrane region" description="Helical" evidence="7">
    <location>
        <begin position="60"/>
        <end position="82"/>
    </location>
</feature>
<dbReference type="KEGG" id="geh:HYN69_14160"/>
<feature type="transmembrane region" description="Helical" evidence="7">
    <location>
        <begin position="151"/>
        <end position="169"/>
    </location>
</feature>
<keyword evidence="4 7" id="KW-0812">Transmembrane</keyword>
<evidence type="ECO:0000313" key="9">
    <source>
        <dbReference type="EMBL" id="AWB49490.1"/>
    </source>
</evidence>
<evidence type="ECO:0000313" key="10">
    <source>
        <dbReference type="Proteomes" id="UP000244496"/>
    </source>
</evidence>
<feature type="domain" description="Glycine transporter" evidence="8">
    <location>
        <begin position="9"/>
        <end position="82"/>
    </location>
</feature>
<evidence type="ECO:0000256" key="1">
    <source>
        <dbReference type="ARBA" id="ARBA00004651"/>
    </source>
</evidence>
<dbReference type="AlphaFoldDB" id="A0A2S0UNX4"/>
<evidence type="ECO:0000256" key="6">
    <source>
        <dbReference type="ARBA" id="ARBA00023136"/>
    </source>
</evidence>
<dbReference type="Proteomes" id="UP000244496">
    <property type="component" value="Chromosome"/>
</dbReference>
<dbReference type="EMBL" id="CP028918">
    <property type="protein sequence ID" value="AWB49490.1"/>
    <property type="molecule type" value="Genomic_DNA"/>
</dbReference>
<organism evidence="9 10">
    <name type="scientific">Paragemmobacter aquarius</name>
    <dbReference type="NCBI Taxonomy" id="2169400"/>
    <lineage>
        <taxon>Bacteria</taxon>
        <taxon>Pseudomonadati</taxon>
        <taxon>Pseudomonadota</taxon>
        <taxon>Alphaproteobacteria</taxon>
        <taxon>Rhodobacterales</taxon>
        <taxon>Paracoccaceae</taxon>
        <taxon>Paragemmobacter</taxon>
    </lineage>
</organism>
<name>A0A2S0UNX4_9RHOB</name>
<dbReference type="PANTHER" id="PTHR30506:SF3">
    <property type="entry name" value="UPF0126 INNER MEMBRANE PROTEIN YADS-RELATED"/>
    <property type="match status" value="1"/>
</dbReference>
<dbReference type="PANTHER" id="PTHR30506">
    <property type="entry name" value="INNER MEMBRANE PROTEIN"/>
    <property type="match status" value="1"/>
</dbReference>
<sequence>MTGAALIGVLDYAAVAIFALTGALAASRSQLDIVGFIFVAALTATGGGTLRDIILDRVPLWVSDPAILAVATVAAVVVFLFAHRLESRYRALEWLDAVALAIAVAAGVGVALAAGMGWPVVLVMGMVTGCMGGLMRDVVCNEVPLVLKQGELYVTCAFAGALVAVGLLALGAAGWIALTACAGVTLVLRAGSLALGWRLPVYRSRPPKPESPKR</sequence>